<proteinExistence type="inferred from homology"/>
<dbReference type="GO" id="GO:0042742">
    <property type="term" value="P:defense response to bacterium"/>
    <property type="evidence" value="ECO:0007669"/>
    <property type="project" value="UniProtKB-ARBA"/>
</dbReference>
<dbReference type="Gene3D" id="3.80.10.10">
    <property type="entry name" value="Ribonuclease Inhibitor"/>
    <property type="match status" value="1"/>
</dbReference>
<dbReference type="PROSITE" id="PS51352">
    <property type="entry name" value="THIOREDOXIN_2"/>
    <property type="match status" value="1"/>
</dbReference>
<dbReference type="InterPro" id="IPR036388">
    <property type="entry name" value="WH-like_DNA-bd_sf"/>
</dbReference>
<dbReference type="InterPro" id="IPR032675">
    <property type="entry name" value="LRR_dom_sf"/>
</dbReference>
<comment type="caution">
    <text evidence="8">The sequence shown here is derived from an EMBL/GenBank/DDBJ whole genome shotgun (WGS) entry which is preliminary data.</text>
</comment>
<dbReference type="InterPro" id="IPR038005">
    <property type="entry name" value="RX-like_CC"/>
</dbReference>
<keyword evidence="3" id="KW-0677">Repeat</keyword>
<dbReference type="GO" id="GO:0043531">
    <property type="term" value="F:ADP binding"/>
    <property type="evidence" value="ECO:0007669"/>
    <property type="project" value="InterPro"/>
</dbReference>
<dbReference type="InterPro" id="IPR013766">
    <property type="entry name" value="Thioredoxin_domain"/>
</dbReference>
<keyword evidence="9" id="KW-1185">Reference proteome</keyword>
<keyword evidence="5" id="KW-0611">Plant defense</keyword>
<dbReference type="GO" id="GO:0009626">
    <property type="term" value="P:plant-type hypersensitive response"/>
    <property type="evidence" value="ECO:0007669"/>
    <property type="project" value="UniProtKB-ARBA"/>
</dbReference>
<evidence type="ECO:0000313" key="8">
    <source>
        <dbReference type="EMBL" id="KAF8662300.1"/>
    </source>
</evidence>
<evidence type="ECO:0000256" key="3">
    <source>
        <dbReference type="ARBA" id="ARBA00022737"/>
    </source>
</evidence>
<feature type="domain" description="Thioredoxin" evidence="7">
    <location>
        <begin position="915"/>
        <end position="1046"/>
    </location>
</feature>
<dbReference type="FunFam" id="1.10.10.10:FF:000322">
    <property type="entry name" value="Probable disease resistance protein At1g63360"/>
    <property type="match status" value="1"/>
</dbReference>
<dbReference type="PANTHER" id="PTHR23155">
    <property type="entry name" value="DISEASE RESISTANCE PROTEIN RP"/>
    <property type="match status" value="1"/>
</dbReference>
<dbReference type="Pfam" id="PF00085">
    <property type="entry name" value="Thioredoxin"/>
    <property type="match status" value="1"/>
</dbReference>
<dbReference type="OrthoDB" id="10263751at2759"/>
<dbReference type="InterPro" id="IPR042197">
    <property type="entry name" value="Apaf_helical"/>
</dbReference>
<evidence type="ECO:0000256" key="5">
    <source>
        <dbReference type="ARBA" id="ARBA00022821"/>
    </source>
</evidence>
<dbReference type="InterPro" id="IPR002182">
    <property type="entry name" value="NB-ARC"/>
</dbReference>
<dbReference type="Pfam" id="PF23559">
    <property type="entry name" value="WHD_DRP"/>
    <property type="match status" value="1"/>
</dbReference>
<dbReference type="GO" id="GO:0002758">
    <property type="term" value="P:innate immune response-activating signaling pathway"/>
    <property type="evidence" value="ECO:0007669"/>
    <property type="project" value="UniProtKB-ARBA"/>
</dbReference>
<dbReference type="EMBL" id="JACEFO010002381">
    <property type="protein sequence ID" value="KAF8662300.1"/>
    <property type="molecule type" value="Genomic_DNA"/>
</dbReference>
<dbReference type="InterPro" id="IPR055414">
    <property type="entry name" value="LRR_R13L4/SHOC2-like"/>
</dbReference>
<dbReference type="SUPFAM" id="SSF52833">
    <property type="entry name" value="Thioredoxin-like"/>
    <property type="match status" value="1"/>
</dbReference>
<dbReference type="Gene3D" id="1.10.8.430">
    <property type="entry name" value="Helical domain of apoptotic protease-activating factors"/>
    <property type="match status" value="1"/>
</dbReference>
<evidence type="ECO:0000256" key="2">
    <source>
        <dbReference type="ARBA" id="ARBA00022614"/>
    </source>
</evidence>
<dbReference type="Pfam" id="PF00931">
    <property type="entry name" value="NB-ARC"/>
    <property type="match status" value="1"/>
</dbReference>
<dbReference type="CDD" id="cd14798">
    <property type="entry name" value="RX-CC_like"/>
    <property type="match status" value="1"/>
</dbReference>
<dbReference type="Gene3D" id="1.20.5.4130">
    <property type="match status" value="1"/>
</dbReference>
<dbReference type="InterPro" id="IPR058922">
    <property type="entry name" value="WHD_DRP"/>
</dbReference>
<evidence type="ECO:0000256" key="4">
    <source>
        <dbReference type="ARBA" id="ARBA00022741"/>
    </source>
</evidence>
<dbReference type="SUPFAM" id="SSF52540">
    <property type="entry name" value="P-loop containing nucleoside triphosphate hydrolases"/>
    <property type="match status" value="1"/>
</dbReference>
<dbReference type="PANTHER" id="PTHR23155:SF1028">
    <property type="entry name" value="OS08G0174800 PROTEIN"/>
    <property type="match status" value="1"/>
</dbReference>
<evidence type="ECO:0000256" key="6">
    <source>
        <dbReference type="ARBA" id="ARBA00023054"/>
    </source>
</evidence>
<dbReference type="AlphaFoldDB" id="A0A835E0Y8"/>
<organism evidence="8 9">
    <name type="scientific">Digitaria exilis</name>
    <dbReference type="NCBI Taxonomy" id="1010633"/>
    <lineage>
        <taxon>Eukaryota</taxon>
        <taxon>Viridiplantae</taxon>
        <taxon>Streptophyta</taxon>
        <taxon>Embryophyta</taxon>
        <taxon>Tracheophyta</taxon>
        <taxon>Spermatophyta</taxon>
        <taxon>Magnoliopsida</taxon>
        <taxon>Liliopsida</taxon>
        <taxon>Poales</taxon>
        <taxon>Poaceae</taxon>
        <taxon>PACMAD clade</taxon>
        <taxon>Panicoideae</taxon>
        <taxon>Panicodae</taxon>
        <taxon>Paniceae</taxon>
        <taxon>Anthephorinae</taxon>
        <taxon>Digitaria</taxon>
    </lineage>
</organism>
<dbReference type="Gene3D" id="3.40.50.300">
    <property type="entry name" value="P-loop containing nucleotide triphosphate hydrolases"/>
    <property type="match status" value="1"/>
</dbReference>
<dbReference type="PRINTS" id="PR00364">
    <property type="entry name" value="DISEASERSIST"/>
</dbReference>
<evidence type="ECO:0000313" key="9">
    <source>
        <dbReference type="Proteomes" id="UP000636709"/>
    </source>
</evidence>
<name>A0A835E0Y8_9POAL</name>
<comment type="similarity">
    <text evidence="1">Belongs to the disease resistance NB-LRR family.</text>
</comment>
<dbReference type="InterPro" id="IPR036249">
    <property type="entry name" value="Thioredoxin-like_sf"/>
</dbReference>
<dbReference type="InterPro" id="IPR041118">
    <property type="entry name" value="Rx_N"/>
</dbReference>
<protein>
    <recommendedName>
        <fullName evidence="7">Thioredoxin domain-containing protein</fullName>
    </recommendedName>
</protein>
<dbReference type="Pfam" id="PF18052">
    <property type="entry name" value="Rx_N"/>
    <property type="match status" value="1"/>
</dbReference>
<keyword evidence="2" id="KW-0433">Leucine-rich repeat</keyword>
<reference evidence="8" key="1">
    <citation type="submission" date="2020-07" db="EMBL/GenBank/DDBJ databases">
        <title>Genome sequence and genetic diversity analysis of an under-domesticated orphan crop, white fonio (Digitaria exilis).</title>
        <authorList>
            <person name="Bennetzen J.L."/>
            <person name="Chen S."/>
            <person name="Ma X."/>
            <person name="Wang X."/>
            <person name="Yssel A.E.J."/>
            <person name="Chaluvadi S.R."/>
            <person name="Johnson M."/>
            <person name="Gangashetty P."/>
            <person name="Hamidou F."/>
            <person name="Sanogo M.D."/>
            <person name="Zwaenepoel A."/>
            <person name="Wallace J."/>
            <person name="Van De Peer Y."/>
            <person name="Van Deynze A."/>
        </authorList>
    </citation>
    <scope>NUCLEOTIDE SEQUENCE</scope>
    <source>
        <tissue evidence="8">Leaves</tissue>
    </source>
</reference>
<dbReference type="SUPFAM" id="SSF52058">
    <property type="entry name" value="L domain-like"/>
    <property type="match status" value="1"/>
</dbReference>
<evidence type="ECO:0000256" key="1">
    <source>
        <dbReference type="ARBA" id="ARBA00008894"/>
    </source>
</evidence>
<accession>A0A835E0Y8</accession>
<keyword evidence="6" id="KW-0175">Coiled coil</keyword>
<dbReference type="Pfam" id="PF23598">
    <property type="entry name" value="LRR_14"/>
    <property type="match status" value="1"/>
</dbReference>
<dbReference type="Proteomes" id="UP000636709">
    <property type="component" value="Unassembled WGS sequence"/>
</dbReference>
<dbReference type="CDD" id="cd02947">
    <property type="entry name" value="TRX_family"/>
    <property type="match status" value="1"/>
</dbReference>
<dbReference type="InterPro" id="IPR044974">
    <property type="entry name" value="Disease_R_plants"/>
</dbReference>
<dbReference type="Gene3D" id="1.10.10.10">
    <property type="entry name" value="Winged helix-like DNA-binding domain superfamily/Winged helix DNA-binding domain"/>
    <property type="match status" value="1"/>
</dbReference>
<dbReference type="Gene3D" id="3.40.30.10">
    <property type="entry name" value="Glutaredoxin"/>
    <property type="match status" value="1"/>
</dbReference>
<sequence>MGSINSLVEKITPLMENHPMTVHLLQDLKSLRDDLMNKFAGGRTAASEQVKVWMKQVREMVYDIEDWIDLKKDFSESDMKQIEEFKGEIQEARSRCERYELLKQAPTSPDDDAEQELAKYSGPREEFLGRRLFWEEKSLLVGMDGPKSELLNHLKDEQKELKVVSIHGRGGHGKTALAKEIYGDICVKGQFECKAFVSVSRNSSTTRTTLIEILHQVKSEVDAWQSWSSNDEQINEIITELWEFLRTKRYFVCIDDIRSTQDSEVIICALPDNDLGSRILTTTRMMDIAISCSGRPSDVVYEMIALDETDSKSLFCNSVYVQEEEWPDHFKESSKKMLEVCAGLPLAIIVTAGFLGRTSAELSLQSKKLTETILSEFDQFHSDSQAMRKILDISYADLPLPLKSCFLYLTAFSGNYDIKKDRLVRRWVAEGLIPERHGKSSRETGESYFDELISRRLIQPAFDGNDDRPIGCTVHGVVFDFLESLSSEENFISLGAELKSGVFPSERVRRVSLDCGDEDDSDTLISNTYCLLEQKGLVASSCEEEEEEDVIFLQLSRVRSLTFSGDAGRIPDISAFKHLRVLDLEDTKGLENKRLEGIGHLSLLRYLGLGGTDVTEETELPQQIMALEQLGALDLRRTRVRRLKVLHRDDRGTKLVSLLADELVITPREMRKMPNLEELSKVLMGPNGLYASELAGHVNKMGSLRMLGIKFSHLHRHTTTDRQDVKHLLEELRKSNLQSLLLDNYPDPLLHLLVDFSGHKLRKLELRMRGCLPRVPQEIASLIAITHLHINVEAIEVEGVSALGRLPNLIVLNLNTGSSMTVSFKDGFRCLKLLCCNSQYGGGKGMQFEAGAMPQLRRLRLEIDARGTRSKHDDFDIGIQHLPCLVQVHATIDWTNTTLTASEVEAAENQIRELVSRNPNNPVVELNSRRRRYIGKPSEEEVITVNSLQEWGEKIDPRKLVVVHFSTRWCRASRKISPVFADLAKKYRNVVFLKVDVDVHEMETVAKEFSVDGVPTFLFMKGGKIKDRVEGADKEGLEEVLEEQADLM</sequence>
<dbReference type="InterPro" id="IPR027417">
    <property type="entry name" value="P-loop_NTPase"/>
</dbReference>
<keyword evidence="4" id="KW-0547">Nucleotide-binding</keyword>
<evidence type="ECO:0000259" key="7">
    <source>
        <dbReference type="PROSITE" id="PS51352"/>
    </source>
</evidence>
<gene>
    <name evidence="8" type="ORF">HU200_056507</name>
</gene>